<dbReference type="SUPFAM" id="SSF63867">
    <property type="entry name" value="MoeA C-terminal domain-like"/>
    <property type="match status" value="1"/>
</dbReference>
<evidence type="ECO:0000256" key="4">
    <source>
        <dbReference type="ARBA" id="ARBA00022505"/>
    </source>
</evidence>
<dbReference type="EMBL" id="BSVB01000001">
    <property type="protein sequence ID" value="GMA95047.1"/>
    <property type="molecule type" value="Genomic_DNA"/>
</dbReference>
<dbReference type="InterPro" id="IPR036135">
    <property type="entry name" value="MoeA_linker/N_sf"/>
</dbReference>
<evidence type="ECO:0000256" key="2">
    <source>
        <dbReference type="ARBA" id="ARBA00005046"/>
    </source>
</evidence>
<comment type="pathway">
    <text evidence="2 7">Cofactor biosynthesis; molybdopterin biosynthesis.</text>
</comment>
<keyword evidence="10" id="KW-1185">Reference proteome</keyword>
<keyword evidence="7" id="KW-0808">Transferase</keyword>
<evidence type="ECO:0000256" key="6">
    <source>
        <dbReference type="ARBA" id="ARBA00047317"/>
    </source>
</evidence>
<dbReference type="InterPro" id="IPR005111">
    <property type="entry name" value="MoeA_C_domain_IV"/>
</dbReference>
<dbReference type="Proteomes" id="UP001157034">
    <property type="component" value="Unassembled WGS sequence"/>
</dbReference>
<comment type="similarity">
    <text evidence="3 7">Belongs to the MoeA family.</text>
</comment>
<comment type="cofactor">
    <cofactor evidence="7">
        <name>Mg(2+)</name>
        <dbReference type="ChEBI" id="CHEBI:18420"/>
    </cofactor>
</comment>
<dbReference type="InterPro" id="IPR005110">
    <property type="entry name" value="MoeA_linker/N"/>
</dbReference>
<dbReference type="SUPFAM" id="SSF63882">
    <property type="entry name" value="MoeA N-terminal region -like"/>
    <property type="match status" value="1"/>
</dbReference>
<sequence length="392" mass="39316">MARTPVETHAARVRELLAPLRERGTETVGLPDALGRVLAEAARSPIALPPFRNSQMDGFAVRAADLPATLPIRGEVAASPGEPAALAPGSTVRIMTGAPVPVGADAIVPVEAAAMVGDAVRLPATAAGAYVREAGSDLAAGDVVVPGGIRLASRHLAALAAAGLTDVDVTTQPRIAIISTGSELAEPGAPLAFGQIPDANGVALDAASRASGATVVHRGRVADAPDRLAAELDAALAAGAELVLTSGGVSMGAHEVVRDLLEPLGAHVDVLAMQPGGPQATASWRGVPVVCFPGNPVSSQVSFELFVAPMLREVAGLPAAAASHAPLAAALTSPPGKRQYLRGRRRDDGAVETVSGPGSHLVAGLAAAELLLVVPEEVTALAAGDMVEVRAL</sequence>
<protein>
    <recommendedName>
        <fullName evidence="7">Molybdopterin molybdenumtransferase</fullName>
        <ecNumber evidence="7">2.10.1.1</ecNumber>
    </recommendedName>
</protein>
<dbReference type="PANTHER" id="PTHR10192:SF5">
    <property type="entry name" value="GEPHYRIN"/>
    <property type="match status" value="1"/>
</dbReference>
<dbReference type="InterPro" id="IPR038987">
    <property type="entry name" value="MoeA-like"/>
</dbReference>
<comment type="function">
    <text evidence="1 7">Catalyzes the insertion of molybdate into adenylated molybdopterin with the concomitant release of AMP.</text>
</comment>
<dbReference type="InterPro" id="IPR036425">
    <property type="entry name" value="MoaB/Mog-like_dom_sf"/>
</dbReference>
<evidence type="ECO:0000256" key="5">
    <source>
        <dbReference type="ARBA" id="ARBA00023150"/>
    </source>
</evidence>
<evidence type="ECO:0000256" key="7">
    <source>
        <dbReference type="RuleBase" id="RU365090"/>
    </source>
</evidence>
<dbReference type="PANTHER" id="PTHR10192">
    <property type="entry name" value="MOLYBDOPTERIN BIOSYNTHESIS PROTEIN"/>
    <property type="match status" value="1"/>
</dbReference>
<dbReference type="Gene3D" id="3.90.105.10">
    <property type="entry name" value="Molybdopterin biosynthesis moea protein, domain 2"/>
    <property type="match status" value="1"/>
</dbReference>
<comment type="caution">
    <text evidence="9">The sequence shown here is derived from an EMBL/GenBank/DDBJ whole genome shotgun (WGS) entry which is preliminary data.</text>
</comment>
<keyword evidence="4 7" id="KW-0500">Molybdenum</keyword>
<dbReference type="SMART" id="SM00852">
    <property type="entry name" value="MoCF_biosynth"/>
    <property type="match status" value="1"/>
</dbReference>
<keyword evidence="7" id="KW-0460">Magnesium</keyword>
<evidence type="ECO:0000313" key="10">
    <source>
        <dbReference type="Proteomes" id="UP001157034"/>
    </source>
</evidence>
<accession>A0ABQ6K4Z9</accession>
<dbReference type="Gene3D" id="3.40.980.10">
    <property type="entry name" value="MoaB/Mog-like domain"/>
    <property type="match status" value="1"/>
</dbReference>
<dbReference type="EC" id="2.10.1.1" evidence="7"/>
<dbReference type="NCBIfam" id="NF045515">
    <property type="entry name" value="Glp_gephyrin"/>
    <property type="match status" value="1"/>
</dbReference>
<dbReference type="SUPFAM" id="SSF53218">
    <property type="entry name" value="Molybdenum cofactor biosynthesis proteins"/>
    <property type="match status" value="1"/>
</dbReference>
<dbReference type="Gene3D" id="2.170.190.11">
    <property type="entry name" value="Molybdopterin biosynthesis moea protein, domain 3"/>
    <property type="match status" value="1"/>
</dbReference>
<dbReference type="Pfam" id="PF03454">
    <property type="entry name" value="MoeA_C"/>
    <property type="match status" value="1"/>
</dbReference>
<proteinExistence type="inferred from homology"/>
<name>A0ABQ6K4Z9_9MICO</name>
<reference evidence="10" key="1">
    <citation type="journal article" date="2019" name="Int. J. Syst. Evol. Microbiol.">
        <title>The Global Catalogue of Microorganisms (GCM) 10K type strain sequencing project: providing services to taxonomists for standard genome sequencing and annotation.</title>
        <authorList>
            <consortium name="The Broad Institute Genomics Platform"/>
            <consortium name="The Broad Institute Genome Sequencing Center for Infectious Disease"/>
            <person name="Wu L."/>
            <person name="Ma J."/>
        </authorList>
    </citation>
    <scope>NUCLEOTIDE SEQUENCE [LARGE SCALE GENOMIC DNA]</scope>
    <source>
        <strain evidence="10">NBRC 108894</strain>
    </source>
</reference>
<dbReference type="Gene3D" id="2.40.340.10">
    <property type="entry name" value="MoeA, C-terminal, domain IV"/>
    <property type="match status" value="1"/>
</dbReference>
<evidence type="ECO:0000256" key="3">
    <source>
        <dbReference type="ARBA" id="ARBA00010763"/>
    </source>
</evidence>
<dbReference type="InterPro" id="IPR001453">
    <property type="entry name" value="MoaB/Mog_dom"/>
</dbReference>
<dbReference type="InterPro" id="IPR036688">
    <property type="entry name" value="MoeA_C_domain_IV_sf"/>
</dbReference>
<dbReference type="CDD" id="cd00887">
    <property type="entry name" value="MoeA"/>
    <property type="match status" value="1"/>
</dbReference>
<keyword evidence="7" id="KW-0479">Metal-binding</keyword>
<keyword evidence="5 7" id="KW-0501">Molybdenum cofactor biosynthesis</keyword>
<dbReference type="Pfam" id="PF00994">
    <property type="entry name" value="MoCF_biosynth"/>
    <property type="match status" value="1"/>
</dbReference>
<evidence type="ECO:0000313" key="9">
    <source>
        <dbReference type="EMBL" id="GMA95047.1"/>
    </source>
</evidence>
<dbReference type="Pfam" id="PF03453">
    <property type="entry name" value="MoeA_N"/>
    <property type="match status" value="1"/>
</dbReference>
<comment type="catalytic activity">
    <reaction evidence="6">
        <text>adenylyl-molybdopterin + molybdate = Mo-molybdopterin + AMP + H(+)</text>
        <dbReference type="Rhea" id="RHEA:35047"/>
        <dbReference type="ChEBI" id="CHEBI:15378"/>
        <dbReference type="ChEBI" id="CHEBI:36264"/>
        <dbReference type="ChEBI" id="CHEBI:62727"/>
        <dbReference type="ChEBI" id="CHEBI:71302"/>
        <dbReference type="ChEBI" id="CHEBI:456215"/>
        <dbReference type="EC" id="2.10.1.1"/>
    </reaction>
</comment>
<evidence type="ECO:0000256" key="1">
    <source>
        <dbReference type="ARBA" id="ARBA00002901"/>
    </source>
</evidence>
<feature type="domain" description="MoaB/Mog" evidence="8">
    <location>
        <begin position="176"/>
        <end position="313"/>
    </location>
</feature>
<organism evidence="9 10">
    <name type="scientific">Pseudolysinimonas kribbensis</name>
    <dbReference type="NCBI Taxonomy" id="433641"/>
    <lineage>
        <taxon>Bacteria</taxon>
        <taxon>Bacillati</taxon>
        <taxon>Actinomycetota</taxon>
        <taxon>Actinomycetes</taxon>
        <taxon>Micrococcales</taxon>
        <taxon>Microbacteriaceae</taxon>
        <taxon>Pseudolysinimonas</taxon>
    </lineage>
</organism>
<gene>
    <name evidence="9" type="primary">moeA_1</name>
    <name evidence="9" type="ORF">GCM10025881_18710</name>
</gene>
<evidence type="ECO:0000259" key="8">
    <source>
        <dbReference type="SMART" id="SM00852"/>
    </source>
</evidence>
<dbReference type="RefSeq" id="WP_284253896.1">
    <property type="nucleotide sequence ID" value="NZ_BAAAQO010000002.1"/>
</dbReference>